<gene>
    <name evidence="5" type="ORF">APZ18_13825</name>
</gene>
<dbReference type="RefSeq" id="WP_055946010.1">
    <property type="nucleotide sequence ID" value="NZ_JAQDCV010000003.1"/>
</dbReference>
<evidence type="ECO:0000256" key="3">
    <source>
        <dbReference type="ARBA" id="ARBA00023163"/>
    </source>
</evidence>
<protein>
    <submittedName>
        <fullName evidence="5">GntR family transcriptional regulator</fullName>
    </submittedName>
</protein>
<dbReference type="SUPFAM" id="SSF46785">
    <property type="entry name" value="Winged helix' DNA-binding domain"/>
    <property type="match status" value="1"/>
</dbReference>
<dbReference type="Proteomes" id="UP000050833">
    <property type="component" value="Unassembled WGS sequence"/>
</dbReference>
<dbReference type="CDD" id="cd07377">
    <property type="entry name" value="WHTH_GntR"/>
    <property type="match status" value="1"/>
</dbReference>
<dbReference type="InterPro" id="IPR036390">
    <property type="entry name" value="WH_DNA-bd_sf"/>
</dbReference>
<evidence type="ECO:0000313" key="5">
    <source>
        <dbReference type="EMBL" id="KQC84377.1"/>
    </source>
</evidence>
<accession>A0AAW3JN16</accession>
<proteinExistence type="predicted"/>
<evidence type="ECO:0000313" key="6">
    <source>
        <dbReference type="Proteomes" id="UP000050833"/>
    </source>
</evidence>
<dbReference type="SMART" id="SM00345">
    <property type="entry name" value="HTH_GNTR"/>
    <property type="match status" value="1"/>
</dbReference>
<organism evidence="5 6">
    <name type="scientific">Butyribacter intestini</name>
    <dbReference type="NCBI Taxonomy" id="1703332"/>
    <lineage>
        <taxon>Bacteria</taxon>
        <taxon>Bacillati</taxon>
        <taxon>Bacillota</taxon>
        <taxon>Clostridia</taxon>
        <taxon>Lachnospirales</taxon>
        <taxon>Lachnospiraceae</taxon>
        <taxon>Butyribacter</taxon>
    </lineage>
</organism>
<reference evidence="5 6" key="1">
    <citation type="submission" date="2015-10" db="EMBL/GenBank/DDBJ databases">
        <title>Butyribacter intestini gen. nov., sp. nov., a butyric acid-producing bacterium of the family Lachnospiraceae isolated from the human faeces.</title>
        <authorList>
            <person name="Zou Y."/>
            <person name="Xue W."/>
            <person name="Luo G."/>
            <person name="Lv M."/>
        </authorList>
    </citation>
    <scope>NUCLEOTIDE SEQUENCE [LARGE SCALE GENOMIC DNA]</scope>
    <source>
        <strain evidence="5 6">TF01-11</strain>
    </source>
</reference>
<dbReference type="GO" id="GO:0003700">
    <property type="term" value="F:DNA-binding transcription factor activity"/>
    <property type="evidence" value="ECO:0007669"/>
    <property type="project" value="InterPro"/>
</dbReference>
<dbReference type="PANTHER" id="PTHR38445:SF6">
    <property type="entry name" value="GNTR-FAMILY TRANSCRIPTIONAL REGULATOR"/>
    <property type="match status" value="1"/>
</dbReference>
<dbReference type="EMBL" id="LLKB01000006">
    <property type="protein sequence ID" value="KQC84377.1"/>
    <property type="molecule type" value="Genomic_DNA"/>
</dbReference>
<keyword evidence="1" id="KW-0805">Transcription regulation</keyword>
<dbReference type="PROSITE" id="PS50949">
    <property type="entry name" value="HTH_GNTR"/>
    <property type="match status" value="1"/>
</dbReference>
<evidence type="ECO:0000256" key="2">
    <source>
        <dbReference type="ARBA" id="ARBA00023125"/>
    </source>
</evidence>
<dbReference type="InterPro" id="IPR036388">
    <property type="entry name" value="WH-like_DNA-bd_sf"/>
</dbReference>
<dbReference type="PANTHER" id="PTHR38445">
    <property type="entry name" value="HTH-TYPE TRANSCRIPTIONAL REPRESSOR YTRA"/>
    <property type="match status" value="1"/>
</dbReference>
<dbReference type="Gene3D" id="1.10.10.10">
    <property type="entry name" value="Winged helix-like DNA-binding domain superfamily/Winged helix DNA-binding domain"/>
    <property type="match status" value="1"/>
</dbReference>
<dbReference type="Pfam" id="PF00392">
    <property type="entry name" value="GntR"/>
    <property type="match status" value="1"/>
</dbReference>
<dbReference type="AlphaFoldDB" id="A0AAW3JN16"/>
<keyword evidence="2" id="KW-0238">DNA-binding</keyword>
<sequence length="122" mass="14237">MVWKFNDEQPIYQQIISQIKERIVAGEWKAGSKLKSVRELALEAGVNPNTMQKALAELEREGLVYSQRTAGRFVSDNKEKTDRLQEEMTMECIKTFVAQMEKMGYKKEQIIEMLNKYISENK</sequence>
<name>A0AAW3JN16_9FIRM</name>
<dbReference type="GO" id="GO:0003677">
    <property type="term" value="F:DNA binding"/>
    <property type="evidence" value="ECO:0007669"/>
    <property type="project" value="UniProtKB-KW"/>
</dbReference>
<evidence type="ECO:0000259" key="4">
    <source>
        <dbReference type="PROSITE" id="PS50949"/>
    </source>
</evidence>
<evidence type="ECO:0000256" key="1">
    <source>
        <dbReference type="ARBA" id="ARBA00023015"/>
    </source>
</evidence>
<keyword evidence="6" id="KW-1185">Reference proteome</keyword>
<feature type="domain" description="HTH gntR-type" evidence="4">
    <location>
        <begin position="9"/>
        <end position="77"/>
    </location>
</feature>
<comment type="caution">
    <text evidence="5">The sequence shown here is derived from an EMBL/GenBank/DDBJ whole genome shotgun (WGS) entry which is preliminary data.</text>
</comment>
<keyword evidence="3" id="KW-0804">Transcription</keyword>
<dbReference type="InterPro" id="IPR000524">
    <property type="entry name" value="Tscrpt_reg_HTH_GntR"/>
</dbReference>